<dbReference type="Ensembl" id="ENSEBUT00000016246.1">
    <property type="protein sequence ID" value="ENSEBUP00000015670.1"/>
    <property type="gene ID" value="ENSEBUG00000009868.1"/>
</dbReference>
<proteinExistence type="predicted"/>
<dbReference type="AlphaFoldDB" id="A0A8C4QI15"/>
<name>A0A8C4QI15_EPTBU</name>
<dbReference type="GeneTree" id="ENSGT00950000182810"/>
<dbReference type="GO" id="GO:0005758">
    <property type="term" value="C:mitochondrial intermembrane space"/>
    <property type="evidence" value="ECO:0007669"/>
    <property type="project" value="InterPro"/>
</dbReference>
<sequence length="207" mass="24356">MYSYLQHSSNMKSYSCFNILKSSWDHVSSAFWQRYPNPYSKHVLSEDVLEREVTTDCKLRTRRLLSKTSRLPRWAERFFPGGSLRPAYIVEDSVVDPHRRTLMTHTWNVNHVRLMVVEEKCEYMVHPDNCAWTLVYRQAWISSNIFGFSRAIQEFGLARFKSNVTKTVKGFEYILSSLHGEFGVMLRIFYADRLMLQTSACESTSRK</sequence>
<dbReference type="PROSITE" id="PS50904">
    <property type="entry name" value="PRELI_MSF1"/>
    <property type="match status" value="1"/>
</dbReference>
<dbReference type="InterPro" id="IPR037365">
    <property type="entry name" value="Slowmo/Ups"/>
</dbReference>
<dbReference type="Pfam" id="PF04707">
    <property type="entry name" value="PRELI"/>
    <property type="match status" value="1"/>
</dbReference>
<reference evidence="2" key="1">
    <citation type="submission" date="2025-08" db="UniProtKB">
        <authorList>
            <consortium name="Ensembl"/>
        </authorList>
    </citation>
    <scope>IDENTIFICATION</scope>
</reference>
<keyword evidence="3" id="KW-1185">Reference proteome</keyword>
<dbReference type="InterPro" id="IPR006797">
    <property type="entry name" value="PRELI/MSF1_dom"/>
</dbReference>
<dbReference type="OMA" id="GYEFFKC"/>
<evidence type="ECO:0000313" key="2">
    <source>
        <dbReference type="Ensembl" id="ENSEBUP00000015670.1"/>
    </source>
</evidence>
<feature type="domain" description="PRELI/MSF1" evidence="1">
    <location>
        <begin position="11"/>
        <end position="183"/>
    </location>
</feature>
<organism evidence="2 3">
    <name type="scientific">Eptatretus burgeri</name>
    <name type="common">Inshore hagfish</name>
    <dbReference type="NCBI Taxonomy" id="7764"/>
    <lineage>
        <taxon>Eukaryota</taxon>
        <taxon>Metazoa</taxon>
        <taxon>Chordata</taxon>
        <taxon>Craniata</taxon>
        <taxon>Vertebrata</taxon>
        <taxon>Cyclostomata</taxon>
        <taxon>Myxini</taxon>
        <taxon>Myxiniformes</taxon>
        <taxon>Myxinidae</taxon>
        <taxon>Eptatretinae</taxon>
        <taxon>Eptatretus</taxon>
    </lineage>
</organism>
<reference evidence="2" key="2">
    <citation type="submission" date="2025-09" db="UniProtKB">
        <authorList>
            <consortium name="Ensembl"/>
        </authorList>
    </citation>
    <scope>IDENTIFICATION</scope>
</reference>
<accession>A0A8C4QI15</accession>
<dbReference type="PANTHER" id="PTHR11158">
    <property type="entry name" value="MSF1/PX19 RELATED"/>
    <property type="match status" value="1"/>
</dbReference>
<protein>
    <submittedName>
        <fullName evidence="2">PRELI domain containing 1a</fullName>
    </submittedName>
</protein>
<evidence type="ECO:0000313" key="3">
    <source>
        <dbReference type="Proteomes" id="UP000694388"/>
    </source>
</evidence>
<dbReference type="Proteomes" id="UP000694388">
    <property type="component" value="Unplaced"/>
</dbReference>
<evidence type="ECO:0000259" key="1">
    <source>
        <dbReference type="PROSITE" id="PS50904"/>
    </source>
</evidence>